<gene>
    <name evidence="1" type="ORF">LX66_3958</name>
</gene>
<dbReference type="EMBL" id="VLLG01000004">
    <property type="protein sequence ID" value="TWI86695.1"/>
    <property type="molecule type" value="Genomic_DNA"/>
</dbReference>
<sequence length="288" mass="32001">MDTGALHTPAAYAGYLAEQAPFLQLPQHEITRNGETLSVQLGRAGDYRLQDFTDLMLVTGTLGALNLALLHAEEAKGYILMERLRLVRYGTEHNNSTLHAAVTSTRLSGRKGQGIAHISNDAGQQLYCMTTGYHIFSTADFARLFAQHRRVETPGMEQDTVLPAVENRYTADPCVYRTHIAPFTHRHCLGHFPGYPCVPASFVMRCLLGGMLEWLKRYAPVSADQLVFDNVEIFTARMMPVATALAGAVQVLHTSRRSYKFIVNLEQATDAAIIYGHYIIDLQSMPLC</sequence>
<accession>A0A562SZG6</accession>
<keyword evidence="2" id="KW-1185">Reference proteome</keyword>
<dbReference type="Proteomes" id="UP000316778">
    <property type="component" value="Unassembled WGS sequence"/>
</dbReference>
<dbReference type="OrthoDB" id="649053at2"/>
<proteinExistence type="predicted"/>
<organism evidence="1 2">
    <name type="scientific">Chitinophaga japonensis</name>
    <name type="common">Flexibacter japonensis</name>
    <dbReference type="NCBI Taxonomy" id="104662"/>
    <lineage>
        <taxon>Bacteria</taxon>
        <taxon>Pseudomonadati</taxon>
        <taxon>Bacteroidota</taxon>
        <taxon>Chitinophagia</taxon>
        <taxon>Chitinophagales</taxon>
        <taxon>Chitinophagaceae</taxon>
        <taxon>Chitinophaga</taxon>
    </lineage>
</organism>
<dbReference type="RefSeq" id="WP_145716696.1">
    <property type="nucleotide sequence ID" value="NZ_BAAAFY010000004.1"/>
</dbReference>
<evidence type="ECO:0000313" key="1">
    <source>
        <dbReference type="EMBL" id="TWI86695.1"/>
    </source>
</evidence>
<name>A0A562SZG6_CHIJA</name>
<evidence type="ECO:0000313" key="2">
    <source>
        <dbReference type="Proteomes" id="UP000316778"/>
    </source>
</evidence>
<protein>
    <submittedName>
        <fullName evidence="1">Uncharacterized protein</fullName>
    </submittedName>
</protein>
<comment type="caution">
    <text evidence="1">The sequence shown here is derived from an EMBL/GenBank/DDBJ whole genome shotgun (WGS) entry which is preliminary data.</text>
</comment>
<reference evidence="1 2" key="1">
    <citation type="journal article" date="2013" name="Stand. Genomic Sci.">
        <title>Genomic Encyclopedia of Type Strains, Phase I: The one thousand microbial genomes (KMG-I) project.</title>
        <authorList>
            <person name="Kyrpides N.C."/>
            <person name="Woyke T."/>
            <person name="Eisen J.A."/>
            <person name="Garrity G."/>
            <person name="Lilburn T.G."/>
            <person name="Beck B.J."/>
            <person name="Whitman W.B."/>
            <person name="Hugenholtz P."/>
            <person name="Klenk H.P."/>
        </authorList>
    </citation>
    <scope>NUCLEOTIDE SEQUENCE [LARGE SCALE GENOMIC DNA]</scope>
    <source>
        <strain evidence="1 2">DSM 13484</strain>
    </source>
</reference>
<dbReference type="AlphaFoldDB" id="A0A562SZG6"/>